<protein>
    <recommendedName>
        <fullName evidence="2">Retroviral polymerase SH3-like domain-containing protein</fullName>
    </recommendedName>
</protein>
<evidence type="ECO:0000313" key="4">
    <source>
        <dbReference type="Proteomes" id="UP001188597"/>
    </source>
</evidence>
<dbReference type="Proteomes" id="UP001188597">
    <property type="component" value="Unassembled WGS sequence"/>
</dbReference>
<feature type="non-terminal residue" evidence="3">
    <location>
        <position position="486"/>
    </location>
</feature>
<dbReference type="PANTHER" id="PTHR47436:SF1">
    <property type="entry name" value="SET DOMAIN-CONTAINING PROTEIN"/>
    <property type="match status" value="1"/>
</dbReference>
<accession>A0AA89AFT2</accession>
<dbReference type="EMBL" id="JAVXUP010002914">
    <property type="protein sequence ID" value="KAK3000825.1"/>
    <property type="molecule type" value="Genomic_DNA"/>
</dbReference>
<evidence type="ECO:0000256" key="1">
    <source>
        <dbReference type="SAM" id="MobiDB-lite"/>
    </source>
</evidence>
<dbReference type="GO" id="GO:0008168">
    <property type="term" value="F:methyltransferase activity"/>
    <property type="evidence" value="ECO:0007669"/>
    <property type="project" value="InterPro"/>
</dbReference>
<feature type="region of interest" description="Disordered" evidence="1">
    <location>
        <begin position="455"/>
        <end position="486"/>
    </location>
</feature>
<dbReference type="AlphaFoldDB" id="A0AA89AFT2"/>
<dbReference type="PANTHER" id="PTHR47436">
    <property type="entry name" value="HISTONE-LYSINE N-METHYLTRANSFERASE ATXR2"/>
    <property type="match status" value="1"/>
</dbReference>
<comment type="caution">
    <text evidence="3">The sequence shown here is derived from an EMBL/GenBank/DDBJ whole genome shotgun (WGS) entry which is preliminary data.</text>
</comment>
<keyword evidence="4" id="KW-1185">Reference proteome</keyword>
<proteinExistence type="predicted"/>
<sequence>MELVCPIDAQFRDQIDALLKPPSPGHVQAKLSLSLQIYVHIFSTPTHYKTNLLTSLLSAFQEYFDQLIESSQCRGLKIKTNGEHGKGVYADLDFKEGELVLKDQMLVGAQHTMNKTFSHTSKDCNEFDSSSDLYCQSLAECASSSSNTKSPLDQEVVESLVNEKLVLPYSKCFPLPSVVSCPGGCKEASYCWSWKSISCAEADWNSSHSLLCTGERSKSVCKEALHKFIQHANETNDIFLLAAKVISSTILRYRKLKVACQQEQGKQVTPDVLGNCNLSLLLEAWKPVSMGHKRRWWDCIALPDGVHCCDEVSFRMQIRQLAFEDLVTKQTIGKGHKGYRCYSPDLHRYLVSTDVVFFEHSPFFSSKSDSSSKGEDDDWLMYEIFPSVSTEPALSEDRTLEDGLSVPVFVPVKPSNAINGAISGVAQSEDEDCLGELAIVALALVKPPIVQVYSRRREHHDTCPEPASSSSDPPPTDLDLPIGLRK</sequence>
<gene>
    <name evidence="3" type="ORF">RJ639_020264</name>
</gene>
<dbReference type="InterPro" id="IPR057670">
    <property type="entry name" value="SH3_retrovirus"/>
</dbReference>
<feature type="compositionally biased region" description="Low complexity" evidence="1">
    <location>
        <begin position="477"/>
        <end position="486"/>
    </location>
</feature>
<name>A0AA89AFT2_9ASTE</name>
<dbReference type="InterPro" id="IPR044237">
    <property type="entry name" value="ATXR2-like"/>
</dbReference>
<organism evidence="3 4">
    <name type="scientific">Escallonia herrerae</name>
    <dbReference type="NCBI Taxonomy" id="1293975"/>
    <lineage>
        <taxon>Eukaryota</taxon>
        <taxon>Viridiplantae</taxon>
        <taxon>Streptophyta</taxon>
        <taxon>Embryophyta</taxon>
        <taxon>Tracheophyta</taxon>
        <taxon>Spermatophyta</taxon>
        <taxon>Magnoliopsida</taxon>
        <taxon>eudicotyledons</taxon>
        <taxon>Gunneridae</taxon>
        <taxon>Pentapetalae</taxon>
        <taxon>asterids</taxon>
        <taxon>campanulids</taxon>
        <taxon>Escalloniales</taxon>
        <taxon>Escalloniaceae</taxon>
        <taxon>Escallonia</taxon>
    </lineage>
</organism>
<dbReference type="Pfam" id="PF25597">
    <property type="entry name" value="SH3_retrovirus"/>
    <property type="match status" value="1"/>
</dbReference>
<evidence type="ECO:0000259" key="2">
    <source>
        <dbReference type="Pfam" id="PF25597"/>
    </source>
</evidence>
<reference evidence="3" key="1">
    <citation type="submission" date="2022-12" db="EMBL/GenBank/DDBJ databases">
        <title>Draft genome assemblies for two species of Escallonia (Escalloniales).</title>
        <authorList>
            <person name="Chanderbali A."/>
            <person name="Dervinis C."/>
            <person name="Anghel I."/>
            <person name="Soltis D."/>
            <person name="Soltis P."/>
            <person name="Zapata F."/>
        </authorList>
    </citation>
    <scope>NUCLEOTIDE SEQUENCE</scope>
    <source>
        <strain evidence="3">UCBG64.0493</strain>
        <tissue evidence="3">Leaf</tissue>
    </source>
</reference>
<feature type="domain" description="Retroviral polymerase SH3-like" evidence="2">
    <location>
        <begin position="334"/>
        <end position="369"/>
    </location>
</feature>
<evidence type="ECO:0000313" key="3">
    <source>
        <dbReference type="EMBL" id="KAK3000825.1"/>
    </source>
</evidence>